<gene>
    <name evidence="2" type="ORF">BASA50_006958</name>
</gene>
<accession>A0ABQ8FBN0</accession>
<organism evidence="2 3">
    <name type="scientific">Batrachochytrium salamandrivorans</name>
    <dbReference type="NCBI Taxonomy" id="1357716"/>
    <lineage>
        <taxon>Eukaryota</taxon>
        <taxon>Fungi</taxon>
        <taxon>Fungi incertae sedis</taxon>
        <taxon>Chytridiomycota</taxon>
        <taxon>Chytridiomycota incertae sedis</taxon>
        <taxon>Chytridiomycetes</taxon>
        <taxon>Rhizophydiales</taxon>
        <taxon>Rhizophydiales incertae sedis</taxon>
        <taxon>Batrachochytrium</taxon>
    </lineage>
</organism>
<feature type="region of interest" description="Disordered" evidence="1">
    <location>
        <begin position="1"/>
        <end position="39"/>
    </location>
</feature>
<proteinExistence type="predicted"/>
<name>A0ABQ8FBN0_9FUNG</name>
<dbReference type="EMBL" id="JAFCIX010000340">
    <property type="protein sequence ID" value="KAH6594052.1"/>
    <property type="molecule type" value="Genomic_DNA"/>
</dbReference>
<reference evidence="2 3" key="1">
    <citation type="submission" date="2021-02" db="EMBL/GenBank/DDBJ databases">
        <title>Variation within the Batrachochytrium salamandrivorans European outbreak.</title>
        <authorList>
            <person name="Kelly M."/>
            <person name="Pasmans F."/>
            <person name="Shea T.P."/>
            <person name="Munoz J.F."/>
            <person name="Carranza S."/>
            <person name="Cuomo C.A."/>
            <person name="Martel A."/>
        </authorList>
    </citation>
    <scope>NUCLEOTIDE SEQUENCE [LARGE SCALE GENOMIC DNA]</scope>
    <source>
        <strain evidence="2 3">AMFP18/2</strain>
    </source>
</reference>
<comment type="caution">
    <text evidence="2">The sequence shown here is derived from an EMBL/GenBank/DDBJ whole genome shotgun (WGS) entry which is preliminary data.</text>
</comment>
<protein>
    <submittedName>
        <fullName evidence="2">Uncharacterized protein</fullName>
    </submittedName>
</protein>
<feature type="compositionally biased region" description="Polar residues" evidence="1">
    <location>
        <begin position="12"/>
        <end position="31"/>
    </location>
</feature>
<keyword evidence="3" id="KW-1185">Reference proteome</keyword>
<evidence type="ECO:0000256" key="1">
    <source>
        <dbReference type="SAM" id="MobiDB-lite"/>
    </source>
</evidence>
<dbReference type="Proteomes" id="UP001648503">
    <property type="component" value="Unassembled WGS sequence"/>
</dbReference>
<sequence>MSYPLCSMEQPYPSSYSAGSTSPLCPSTPQSSDRHGSLKRQHVADCMDDVAFKRLQVSDMHAHPNAYSESIVQSDHRHLTLPLQRDTWEATTTIAVNRVPPTIIDSNSNYNQTHQTLTQPVHFTDTAMDLGSNSQGSVYKSDAMPINPTSPSKRSFSMGFRRDCDKCQLGVPGHYSHLIERTAAAAAAASTTVLDSLNCTPAITITRSTPSLSYLPHSPTDQ</sequence>
<evidence type="ECO:0000313" key="2">
    <source>
        <dbReference type="EMBL" id="KAH6594052.1"/>
    </source>
</evidence>
<evidence type="ECO:0000313" key="3">
    <source>
        <dbReference type="Proteomes" id="UP001648503"/>
    </source>
</evidence>